<accession>G0EGV0</accession>
<dbReference type="OrthoDB" id="15264at2157"/>
<evidence type="ECO:0000313" key="1">
    <source>
        <dbReference type="EMBL" id="AEM39248.1"/>
    </source>
</evidence>
<proteinExistence type="predicted"/>
<reference evidence="1 2" key="1">
    <citation type="journal article" date="2011" name="Stand. Genomic Sci.">
        <title>Complete genome sequence of the hyperthermophilic chemolithoautotroph Pyrolobus fumarii type strain (1A).</title>
        <authorList>
            <person name="Anderson I."/>
            <person name="Goker M."/>
            <person name="Nolan M."/>
            <person name="Lucas S."/>
            <person name="Hammon N."/>
            <person name="Deshpande S."/>
            <person name="Cheng J.F."/>
            <person name="Tapia R."/>
            <person name="Han C."/>
            <person name="Goodwin L."/>
            <person name="Pitluck S."/>
            <person name="Huntemann M."/>
            <person name="Liolios K."/>
            <person name="Ivanova N."/>
            <person name="Pagani I."/>
            <person name="Mavromatis K."/>
            <person name="Ovchinikova G."/>
            <person name="Pati A."/>
            <person name="Chen A."/>
            <person name="Palaniappan K."/>
            <person name="Land M."/>
            <person name="Hauser L."/>
            <person name="Brambilla E.M."/>
            <person name="Huber H."/>
            <person name="Yasawong M."/>
            <person name="Rohde M."/>
            <person name="Spring S."/>
            <person name="Abt B."/>
            <person name="Sikorski J."/>
            <person name="Wirth R."/>
            <person name="Detter J.C."/>
            <person name="Woyke T."/>
            <person name="Bristow J."/>
            <person name="Eisen J.A."/>
            <person name="Markowitz V."/>
            <person name="Hugenholtz P."/>
            <person name="Kyrpides N.C."/>
            <person name="Klenk H.P."/>
            <person name="Lapidus A."/>
        </authorList>
    </citation>
    <scope>NUCLEOTIDE SEQUENCE [LARGE SCALE GENOMIC DNA]</scope>
    <source>
        <strain evidence="2">DSM 11204 / 1A</strain>
    </source>
</reference>
<dbReference type="eggNOG" id="arCOG12297">
    <property type="taxonomic scope" value="Archaea"/>
</dbReference>
<dbReference type="HOGENOM" id="CLU_1912323_0_0_2"/>
<evidence type="ECO:0000313" key="2">
    <source>
        <dbReference type="Proteomes" id="UP000001037"/>
    </source>
</evidence>
<gene>
    <name evidence="1" type="ordered locus">Pyrfu_1390</name>
</gene>
<dbReference type="KEGG" id="pfm:Pyrfu_1390"/>
<dbReference type="RefSeq" id="WP_014026925.1">
    <property type="nucleotide sequence ID" value="NC_015931.1"/>
</dbReference>
<organism evidence="1 2">
    <name type="scientific">Pyrolobus fumarii (strain DSM 11204 / 1A)</name>
    <dbReference type="NCBI Taxonomy" id="694429"/>
    <lineage>
        <taxon>Archaea</taxon>
        <taxon>Thermoproteota</taxon>
        <taxon>Thermoprotei</taxon>
        <taxon>Desulfurococcales</taxon>
        <taxon>Pyrodictiaceae</taxon>
        <taxon>Pyrolobus</taxon>
    </lineage>
</organism>
<name>G0EGV0_PYRF1</name>
<dbReference type="EMBL" id="CP002838">
    <property type="protein sequence ID" value="AEM39248.1"/>
    <property type="molecule type" value="Genomic_DNA"/>
</dbReference>
<keyword evidence="2" id="KW-1185">Reference proteome</keyword>
<dbReference type="InParanoid" id="G0EGV0"/>
<dbReference type="STRING" id="694429.Pyrfu_1390"/>
<dbReference type="AlphaFoldDB" id="G0EGV0"/>
<dbReference type="Proteomes" id="UP000001037">
    <property type="component" value="Chromosome"/>
</dbReference>
<protein>
    <submittedName>
        <fullName evidence="1">Uncharacterized protein</fullName>
    </submittedName>
</protein>
<dbReference type="GeneID" id="11138575"/>
<sequence>MVTPVLDELEVLVRALGLVYARQRDAILVEIEEDGERIGIAITYDEVSDTVRVAAPLDVEPLPEALSWYLEENFKSTTYKYALDYDGFVTVVYDLPRRYIRTARDLREAIVSVVSGAKRVLERVERREETEEGGETSS</sequence>